<keyword evidence="5 8" id="KW-0812">Transmembrane</keyword>
<feature type="transmembrane region" description="Helical" evidence="8">
    <location>
        <begin position="115"/>
        <end position="135"/>
    </location>
</feature>
<accession>A0ABS9H5J0</accession>
<dbReference type="Gene3D" id="1.20.1740.10">
    <property type="entry name" value="Amino acid/polyamine transporter I"/>
    <property type="match status" value="1"/>
</dbReference>
<protein>
    <submittedName>
        <fullName evidence="9">Spore germination protein</fullName>
    </submittedName>
</protein>
<dbReference type="EMBL" id="JAKIJS010000003">
    <property type="protein sequence ID" value="MCF6139381.1"/>
    <property type="molecule type" value="Genomic_DNA"/>
</dbReference>
<keyword evidence="3" id="KW-0813">Transport</keyword>
<sequence length="361" mass="41934">MSTQVKNRFLVSAGLAFFLTHTMQIGIGVLGYERYIAKDAGYDAWISIIITGLSIHIILWMMYSMMNKENGDLIAIHRRVFGKWVGGALSFFFVIYFLTLGITVLRSYIETVQAWMFPNLNMTLFLLVFLTLIYYTVSGGFRVVTGVAFFGVLLPSFLLFFLYFPFRYGQWDFLQPVLNHSPKEIFASSKVAVLEYIGFEVLLIIYPFIKNPEKSQKWAQLGILFSTFIYVMVAIASFVYFSEEQLERKIWATLSMFKIVEFPFVERFEYIAIATWILIIFPNICIALWCSSRAMKQLVPISQRKLLIGMIIISFAVNLYLRDRQLIDVFITTISQAGLYILYVYIPILFILFHLKFRRSS</sequence>
<dbReference type="Pfam" id="PF03845">
    <property type="entry name" value="Spore_permease"/>
    <property type="match status" value="1"/>
</dbReference>
<evidence type="ECO:0000256" key="8">
    <source>
        <dbReference type="SAM" id="Phobius"/>
    </source>
</evidence>
<evidence type="ECO:0000256" key="3">
    <source>
        <dbReference type="ARBA" id="ARBA00022448"/>
    </source>
</evidence>
<feature type="transmembrane region" description="Helical" evidence="8">
    <location>
        <begin position="84"/>
        <end position="109"/>
    </location>
</feature>
<comment type="similarity">
    <text evidence="2">Belongs to the amino acid-polyamine-organocation (APC) superfamily. Spore germination protein (SGP) (TC 2.A.3.9) family.</text>
</comment>
<gene>
    <name evidence="9" type="ORF">L2716_16770</name>
</gene>
<comment type="subcellular location">
    <subcellularLocation>
        <location evidence="1">Membrane</location>
        <topology evidence="1">Multi-pass membrane protein</topology>
    </subcellularLocation>
</comment>
<feature type="transmembrane region" description="Helical" evidence="8">
    <location>
        <begin position="9"/>
        <end position="32"/>
    </location>
</feature>
<evidence type="ECO:0000256" key="4">
    <source>
        <dbReference type="ARBA" id="ARBA00022544"/>
    </source>
</evidence>
<feature type="transmembrane region" description="Helical" evidence="8">
    <location>
        <begin position="270"/>
        <end position="292"/>
    </location>
</feature>
<evidence type="ECO:0000256" key="6">
    <source>
        <dbReference type="ARBA" id="ARBA00022989"/>
    </source>
</evidence>
<evidence type="ECO:0000256" key="5">
    <source>
        <dbReference type="ARBA" id="ARBA00022692"/>
    </source>
</evidence>
<evidence type="ECO:0000256" key="7">
    <source>
        <dbReference type="ARBA" id="ARBA00023136"/>
    </source>
</evidence>
<dbReference type="PANTHER" id="PTHR34975">
    <property type="entry name" value="SPORE GERMINATION PROTEIN A2"/>
    <property type="match status" value="1"/>
</dbReference>
<reference evidence="9 10" key="1">
    <citation type="submission" date="2022-01" db="EMBL/GenBank/DDBJ databases">
        <title>Alkalihalobacillus sp. EGI L200015, a novel bacterium isolated from a salt lake sediment.</title>
        <authorList>
            <person name="Gao L."/>
            <person name="Fang B.-Z."/>
            <person name="Li W.-J."/>
        </authorList>
    </citation>
    <scope>NUCLEOTIDE SEQUENCE [LARGE SCALE GENOMIC DNA]</scope>
    <source>
        <strain evidence="9 10">KCTC 12718</strain>
    </source>
</reference>
<keyword evidence="4" id="KW-0309">Germination</keyword>
<dbReference type="NCBIfam" id="TIGR00912">
    <property type="entry name" value="2A0309"/>
    <property type="match status" value="1"/>
</dbReference>
<comment type="caution">
    <text evidence="9">The sequence shown here is derived from an EMBL/GenBank/DDBJ whole genome shotgun (WGS) entry which is preliminary data.</text>
</comment>
<proteinExistence type="inferred from homology"/>
<feature type="transmembrane region" description="Helical" evidence="8">
    <location>
        <begin position="333"/>
        <end position="355"/>
    </location>
</feature>
<feature type="transmembrane region" description="Helical" evidence="8">
    <location>
        <begin position="186"/>
        <end position="209"/>
    </location>
</feature>
<keyword evidence="6 8" id="KW-1133">Transmembrane helix</keyword>
<evidence type="ECO:0000313" key="9">
    <source>
        <dbReference type="EMBL" id="MCF6139381.1"/>
    </source>
</evidence>
<name>A0ABS9H5J0_9BACL</name>
<feature type="transmembrane region" description="Helical" evidence="8">
    <location>
        <begin position="44"/>
        <end position="63"/>
    </location>
</feature>
<dbReference type="PANTHER" id="PTHR34975:SF2">
    <property type="entry name" value="SPORE GERMINATION PROTEIN A2"/>
    <property type="match status" value="1"/>
</dbReference>
<feature type="transmembrane region" description="Helical" evidence="8">
    <location>
        <begin position="221"/>
        <end position="241"/>
    </location>
</feature>
<keyword evidence="10" id="KW-1185">Reference proteome</keyword>
<evidence type="ECO:0000256" key="2">
    <source>
        <dbReference type="ARBA" id="ARBA00007998"/>
    </source>
</evidence>
<dbReference type="Proteomes" id="UP001649381">
    <property type="component" value="Unassembled WGS sequence"/>
</dbReference>
<evidence type="ECO:0000313" key="10">
    <source>
        <dbReference type="Proteomes" id="UP001649381"/>
    </source>
</evidence>
<organism evidence="9 10">
    <name type="scientific">Pseudalkalibacillus berkeleyi</name>
    <dbReference type="NCBI Taxonomy" id="1069813"/>
    <lineage>
        <taxon>Bacteria</taxon>
        <taxon>Bacillati</taxon>
        <taxon>Bacillota</taxon>
        <taxon>Bacilli</taxon>
        <taxon>Bacillales</taxon>
        <taxon>Fictibacillaceae</taxon>
        <taxon>Pseudalkalibacillus</taxon>
    </lineage>
</organism>
<dbReference type="RefSeq" id="WP_236338147.1">
    <property type="nucleotide sequence ID" value="NZ_JAKIJS010000003.1"/>
</dbReference>
<feature type="transmembrane region" description="Helical" evidence="8">
    <location>
        <begin position="304"/>
        <end position="321"/>
    </location>
</feature>
<dbReference type="InterPro" id="IPR004761">
    <property type="entry name" value="Spore_GerAB"/>
</dbReference>
<feature type="transmembrane region" description="Helical" evidence="8">
    <location>
        <begin position="147"/>
        <end position="166"/>
    </location>
</feature>
<evidence type="ECO:0000256" key="1">
    <source>
        <dbReference type="ARBA" id="ARBA00004141"/>
    </source>
</evidence>
<keyword evidence="7 8" id="KW-0472">Membrane</keyword>